<keyword evidence="1" id="KW-0472">Membrane</keyword>
<dbReference type="AlphaFoldDB" id="A0A3R6Z6L3"/>
<protein>
    <submittedName>
        <fullName evidence="2">Uncharacterized protein</fullName>
    </submittedName>
</protein>
<accession>A0A3R6Z6L3</accession>
<dbReference type="VEuPathDB" id="FungiDB:H310_04504"/>
<dbReference type="Gene3D" id="3.40.50.1820">
    <property type="entry name" value="alpha/beta hydrolase"/>
    <property type="match status" value="1"/>
</dbReference>
<dbReference type="InterPro" id="IPR029058">
    <property type="entry name" value="AB_hydrolase_fold"/>
</dbReference>
<dbReference type="SUPFAM" id="SSF53474">
    <property type="entry name" value="alpha/beta-Hydrolases"/>
    <property type="match status" value="1"/>
</dbReference>
<keyword evidence="3" id="KW-1185">Reference proteome</keyword>
<organism evidence="2 3">
    <name type="scientific">Aphanomyces invadans</name>
    <dbReference type="NCBI Taxonomy" id="157072"/>
    <lineage>
        <taxon>Eukaryota</taxon>
        <taxon>Sar</taxon>
        <taxon>Stramenopiles</taxon>
        <taxon>Oomycota</taxon>
        <taxon>Saprolegniomycetes</taxon>
        <taxon>Saprolegniales</taxon>
        <taxon>Verrucalvaceae</taxon>
        <taxon>Aphanomyces</taxon>
    </lineage>
</organism>
<gene>
    <name evidence="2" type="ORF">DYB32_000061</name>
</gene>
<evidence type="ECO:0000313" key="2">
    <source>
        <dbReference type="EMBL" id="RHY35509.1"/>
    </source>
</evidence>
<keyword evidence="1" id="KW-0812">Transmembrane</keyword>
<dbReference type="EMBL" id="QUSY01000001">
    <property type="protein sequence ID" value="RHY35509.1"/>
    <property type="molecule type" value="Genomic_DNA"/>
</dbReference>
<dbReference type="VEuPathDB" id="FungiDB:H310_14897"/>
<name>A0A3R6Z6L3_9STRA</name>
<sequence>MEQRKPVITRFRVVVAVLALCGVVCFTAGAILIAQPQAKPNTKSILSNIQQTSALKVSLTALRPCMQLNGKTNATVYIVPRASYVEDDMLEFDAILTQPGAEVTETYVLLDNRAYWSKSALDGTPITAQCLTASQIPPIELMQGSMEQSHVVSAVVDDDGEPIEMGCEIGQLLELKFAGETFVLCKSRDNTMTHGLGDDLTFTVEYISDPTQVPDIVAPTNLECPVVRASLPRADFTPNVASSPSTDELNAAPMAKLGRSRCGCKGPRRPCLFVHGVGTNASGPVVDSLSETWGNIQDNAPCCTSTKFVQMETIKRGWTDGDIQDELCRYALKYGTNSTGNTVGELILVSHSMGNLITGGALATGRCKFSSRVTWVSLAGPMQGSKTSNLVENKCTSCENDGDAFSGLLGLVGQCPVDRAYAQLKHQSTVDATLRNQYLAAQTARADHPNKNTLCGESAFGLVTTGSVLQFVSSLSEHDTVNDGVVDVNSCSVGVGEFGTSTTSTNYKASVNHFDASFRNGDGWWGDHRKPIKWFQCVL</sequence>
<dbReference type="PANTHER" id="PTHR22538">
    <property type="entry name" value="CILIA- AND FLAGELLA-ASSOCIATED PROTEIN 74"/>
    <property type="match status" value="1"/>
</dbReference>
<feature type="transmembrane region" description="Helical" evidence="1">
    <location>
        <begin position="12"/>
        <end position="34"/>
    </location>
</feature>
<keyword evidence="1" id="KW-1133">Transmembrane helix</keyword>
<dbReference type="PANTHER" id="PTHR22538:SF1">
    <property type="entry name" value="VWFD DOMAIN-CONTAINING PROTEIN"/>
    <property type="match status" value="1"/>
</dbReference>
<proteinExistence type="predicted"/>
<comment type="caution">
    <text evidence="2">The sequence shown here is derived from an EMBL/GenBank/DDBJ whole genome shotgun (WGS) entry which is preliminary data.</text>
</comment>
<evidence type="ECO:0000256" key="1">
    <source>
        <dbReference type="SAM" id="Phobius"/>
    </source>
</evidence>
<reference evidence="2 3" key="1">
    <citation type="submission" date="2018-08" db="EMBL/GenBank/DDBJ databases">
        <title>Aphanomyces genome sequencing and annotation.</title>
        <authorList>
            <person name="Minardi D."/>
            <person name="Oidtmann B."/>
            <person name="Van Der Giezen M."/>
            <person name="Studholme D.J."/>
        </authorList>
    </citation>
    <scope>NUCLEOTIDE SEQUENCE [LARGE SCALE GENOMIC DNA]</scope>
    <source>
        <strain evidence="2 3">NJM0002</strain>
    </source>
</reference>
<evidence type="ECO:0000313" key="3">
    <source>
        <dbReference type="Proteomes" id="UP000285060"/>
    </source>
</evidence>
<dbReference type="Proteomes" id="UP000285060">
    <property type="component" value="Unassembled WGS sequence"/>
</dbReference>